<dbReference type="InterPro" id="IPR015760">
    <property type="entry name" value="TIF_IF2"/>
</dbReference>
<proteinExistence type="inferred from homology"/>
<evidence type="ECO:0000256" key="6">
    <source>
        <dbReference type="ARBA" id="ARBA00022741"/>
    </source>
</evidence>
<name>A6GK83_9BACT</name>
<dbReference type="STRING" id="391625.PPSIR1_10040"/>
<sequence>MAKIRIYELARELGIKNNKDLVAEVKSLGIPIKGVMSTLSDDEANRVRRRHSSGSSGGSASGDSGGDGGRHPDRNAKPKVIRRRSQRQRPADREREKEKEREQEEAARVAAQPSPAPAVRRSEVRRRGQSPEASRSPERRDGSARQPARAPSGSGARAGEGAQRRAAAQASPGGQGAEPSGEAADTRIAPKVGDRIELPRGTRRFRDGLAAKIERREEVEERRRQDALEAARKAEAEARAQAAEAAAKKRAAEKAAAAVPVNPNARNVVRNEDGVIVAAASRRSEPTILGFIPLQTPPRRREVIITEANKGRTEGRATARKRREEKAQARGRRRPSRFRRGPSGPKQVSTVEMSEAKKRIRVDEVIQISDMAHQMGVKAARLIRTLWQQGMRNVTINSSIDVETAEYVAAEFGYTIENVSFQEDEILASYDDEGELRAPVVTIMGHVDHGKTTLLDYIRKAKVADGEAGGITQHIGAYRVDTNQGPVVFIDTPGHEAFTAMRSRGAAVTDIVVLIVAADDGVMPTTQEAIDHARKSDVPIIVAVNKIDKPEANVGRVEQMLMKEGLVGEDYGGETVISHISAKTGEGVDELLDLLGVQAEVLELVAPVKGPAAGTVIESRVDKGRGTVATVLVQAGELKKGDIVVANEFSGKVRNLLQPGVKNKRLKSATPSTPVEVLGLDGAPPAGMRFHVVESERDARQLVAHRREKRRRKESVLSGPSLLERIKSKKVPILKIVLKADVQGSAEALKHTLEDLSASKVRVEVIHAGVGGINETDVKLAMAAENPLIIGFNVKAVGKASKLAEHEKVPVETFSVIYEASDRVRERMIDLLEPEYREVPLGTADVRALFPIPRLGTVAGCRIIKGKVTRSSHVRVRRAGRVIYEGRIGSLRVFKDDVKEVKEGMECGIVVEGFSEVEPEDQLEAFELETIRPELE</sequence>
<dbReference type="FunFam" id="2.40.30.10:FF:000008">
    <property type="entry name" value="Translation initiation factor IF-2"/>
    <property type="match status" value="1"/>
</dbReference>
<dbReference type="InterPro" id="IPR004161">
    <property type="entry name" value="EFTu-like_2"/>
</dbReference>
<dbReference type="NCBIfam" id="TIGR00231">
    <property type="entry name" value="small_GTP"/>
    <property type="match status" value="1"/>
</dbReference>
<dbReference type="GO" id="GO:0005737">
    <property type="term" value="C:cytoplasm"/>
    <property type="evidence" value="ECO:0007669"/>
    <property type="project" value="UniProtKB-SubCell"/>
</dbReference>
<feature type="compositionally biased region" description="Basic and acidic residues" evidence="13">
    <location>
        <begin position="89"/>
        <end position="107"/>
    </location>
</feature>
<evidence type="ECO:0000256" key="5">
    <source>
        <dbReference type="ARBA" id="ARBA00022540"/>
    </source>
</evidence>
<dbReference type="Pfam" id="PF11987">
    <property type="entry name" value="IF-2"/>
    <property type="match status" value="1"/>
</dbReference>
<feature type="compositionally biased region" description="Basic and acidic residues" evidence="13">
    <location>
        <begin position="310"/>
        <end position="328"/>
    </location>
</feature>
<evidence type="ECO:0000256" key="9">
    <source>
        <dbReference type="ARBA" id="ARBA00025162"/>
    </source>
</evidence>
<dbReference type="SUPFAM" id="SSF50447">
    <property type="entry name" value="Translation proteins"/>
    <property type="match status" value="2"/>
</dbReference>
<evidence type="ECO:0000259" key="14">
    <source>
        <dbReference type="PROSITE" id="PS51722"/>
    </source>
</evidence>
<dbReference type="InterPro" id="IPR000795">
    <property type="entry name" value="T_Tr_GTP-bd_dom"/>
</dbReference>
<keyword evidence="16" id="KW-1185">Reference proteome</keyword>
<dbReference type="CDD" id="cd03692">
    <property type="entry name" value="mtIF2_IVc"/>
    <property type="match status" value="1"/>
</dbReference>
<dbReference type="GO" id="GO:0003743">
    <property type="term" value="F:translation initiation factor activity"/>
    <property type="evidence" value="ECO:0007669"/>
    <property type="project" value="UniProtKB-UniRule"/>
</dbReference>
<dbReference type="AlphaFoldDB" id="A6GK83"/>
<dbReference type="InterPro" id="IPR027417">
    <property type="entry name" value="P-loop_NTPase"/>
</dbReference>
<comment type="function">
    <text evidence="9 10 11">One of the essential components for the initiation of protein synthesis. Protects formylmethionyl-tRNA from spontaneous hydrolysis and promotes its binding to the 30S ribosomal subunits. Also involved in the hydrolysis of GTP during the formation of the 70S ribosomal complex.</text>
</comment>
<dbReference type="InterPro" id="IPR006847">
    <property type="entry name" value="IF2_N"/>
</dbReference>
<feature type="domain" description="Tr-type G" evidence="14">
    <location>
        <begin position="436"/>
        <end position="603"/>
    </location>
</feature>
<dbReference type="InterPro" id="IPR044145">
    <property type="entry name" value="IF2_II"/>
</dbReference>
<dbReference type="RefSeq" id="WP_006977119.1">
    <property type="nucleotide sequence ID" value="NZ_ABCS01000185.1"/>
</dbReference>
<dbReference type="HAMAP" id="MF_00100_B">
    <property type="entry name" value="IF_2_B"/>
    <property type="match status" value="1"/>
</dbReference>
<dbReference type="FunFam" id="3.40.50.10050:FF:000001">
    <property type="entry name" value="Translation initiation factor IF-2"/>
    <property type="match status" value="1"/>
</dbReference>
<feature type="region of interest" description="G-domain" evidence="10">
    <location>
        <begin position="439"/>
        <end position="587"/>
    </location>
</feature>
<dbReference type="Pfam" id="PF22042">
    <property type="entry name" value="EF-G_D2"/>
    <property type="match status" value="1"/>
</dbReference>
<dbReference type="SUPFAM" id="SSF52156">
    <property type="entry name" value="Initiation factor IF2/eIF5b, domain 3"/>
    <property type="match status" value="1"/>
</dbReference>
<feature type="compositionally biased region" description="Basic and acidic residues" evidence="13">
    <location>
        <begin position="192"/>
        <end position="209"/>
    </location>
</feature>
<keyword evidence="8 10" id="KW-0342">GTP-binding</keyword>
<dbReference type="NCBIfam" id="TIGR00487">
    <property type="entry name" value="IF-2"/>
    <property type="match status" value="1"/>
</dbReference>
<dbReference type="InterPro" id="IPR023115">
    <property type="entry name" value="TIF_IF2_dom3"/>
</dbReference>
<dbReference type="Pfam" id="PF04760">
    <property type="entry name" value="IF2_N"/>
    <property type="match status" value="2"/>
</dbReference>
<feature type="binding site" evidence="10">
    <location>
        <begin position="445"/>
        <end position="452"/>
    </location>
    <ligand>
        <name>GTP</name>
        <dbReference type="ChEBI" id="CHEBI:37565"/>
    </ligand>
</feature>
<dbReference type="InterPro" id="IPR009000">
    <property type="entry name" value="Transl_B-barrel_sf"/>
</dbReference>
<dbReference type="Gene3D" id="3.40.50.10050">
    <property type="entry name" value="Translation initiation factor IF- 2, domain 3"/>
    <property type="match status" value="1"/>
</dbReference>
<gene>
    <name evidence="10" type="primary">infB</name>
    <name evidence="15" type="ORF">PPSIR1_10040</name>
</gene>
<accession>A6GK83</accession>
<comment type="similarity">
    <text evidence="2 10 11">Belongs to the TRAFAC class translation factor GTPase superfamily. Classic translation factor GTPase family. IF-2 subfamily.</text>
</comment>
<keyword evidence="4 10" id="KW-0963">Cytoplasm</keyword>
<dbReference type="Pfam" id="PF03144">
    <property type="entry name" value="GTP_EFTU_D2"/>
    <property type="match status" value="1"/>
</dbReference>
<evidence type="ECO:0000313" key="16">
    <source>
        <dbReference type="Proteomes" id="UP000005801"/>
    </source>
</evidence>
<dbReference type="InterPro" id="IPR036925">
    <property type="entry name" value="TIF_IF2_dom3_sf"/>
</dbReference>
<dbReference type="OrthoDB" id="9811804at2"/>
<comment type="subcellular location">
    <subcellularLocation>
        <location evidence="1 10">Cytoplasm</location>
    </subcellularLocation>
</comment>
<keyword evidence="6 10" id="KW-0547">Nucleotide-binding</keyword>
<feature type="binding site" evidence="10">
    <location>
        <begin position="491"/>
        <end position="495"/>
    </location>
    <ligand>
        <name>GTP</name>
        <dbReference type="ChEBI" id="CHEBI:37565"/>
    </ligand>
</feature>
<feature type="region of interest" description="Disordered" evidence="13">
    <location>
        <begin position="37"/>
        <end position="209"/>
    </location>
</feature>
<reference evidence="15 16" key="1">
    <citation type="submission" date="2007-06" db="EMBL/GenBank/DDBJ databases">
        <authorList>
            <person name="Shimkets L."/>
            <person name="Ferriera S."/>
            <person name="Johnson J."/>
            <person name="Kravitz S."/>
            <person name="Beeson K."/>
            <person name="Sutton G."/>
            <person name="Rogers Y.-H."/>
            <person name="Friedman R."/>
            <person name="Frazier M."/>
            <person name="Venter J.C."/>
        </authorList>
    </citation>
    <scope>NUCLEOTIDE SEQUENCE [LARGE SCALE GENOMIC DNA]</scope>
    <source>
        <strain evidence="15 16">SIR-1</strain>
    </source>
</reference>
<feature type="compositionally biased region" description="Basic residues" evidence="13">
    <location>
        <begin position="77"/>
        <end position="87"/>
    </location>
</feature>
<dbReference type="InterPro" id="IPR005225">
    <property type="entry name" value="Small_GTP-bd"/>
</dbReference>
<dbReference type="CDD" id="cd03702">
    <property type="entry name" value="IF2_mtIF2_II"/>
    <property type="match status" value="1"/>
</dbReference>
<dbReference type="GO" id="GO:0005525">
    <property type="term" value="F:GTP binding"/>
    <property type="evidence" value="ECO:0007669"/>
    <property type="project" value="UniProtKB-KW"/>
</dbReference>
<evidence type="ECO:0000256" key="13">
    <source>
        <dbReference type="SAM" id="MobiDB-lite"/>
    </source>
</evidence>
<evidence type="ECO:0000256" key="8">
    <source>
        <dbReference type="ARBA" id="ARBA00023134"/>
    </source>
</evidence>
<dbReference type="InterPro" id="IPR000178">
    <property type="entry name" value="TF_IF2_bacterial-like"/>
</dbReference>
<dbReference type="FunFam" id="2.40.30.10:FF:000054">
    <property type="entry name" value="Translation initiation factor IF-2"/>
    <property type="match status" value="1"/>
</dbReference>
<evidence type="ECO:0000313" key="15">
    <source>
        <dbReference type="EMBL" id="EDM73725.1"/>
    </source>
</evidence>
<dbReference type="InterPro" id="IPR053905">
    <property type="entry name" value="EF-G-like_DII"/>
</dbReference>
<keyword evidence="12" id="KW-0175">Coiled coil</keyword>
<dbReference type="Gene3D" id="2.40.30.10">
    <property type="entry name" value="Translation factors"/>
    <property type="match status" value="2"/>
</dbReference>
<feature type="binding site" evidence="10">
    <location>
        <begin position="545"/>
        <end position="548"/>
    </location>
    <ligand>
        <name>GTP</name>
        <dbReference type="ChEBI" id="CHEBI:37565"/>
    </ligand>
</feature>
<dbReference type="FunFam" id="3.40.50.300:FF:000019">
    <property type="entry name" value="Translation initiation factor IF-2"/>
    <property type="match status" value="1"/>
</dbReference>
<evidence type="ECO:0000256" key="11">
    <source>
        <dbReference type="RuleBase" id="RU000644"/>
    </source>
</evidence>
<feature type="compositionally biased region" description="Gly residues" evidence="13">
    <location>
        <begin position="55"/>
        <end position="67"/>
    </location>
</feature>
<dbReference type="Gene3D" id="3.40.50.300">
    <property type="entry name" value="P-loop containing nucleotide triphosphate hydrolases"/>
    <property type="match status" value="1"/>
</dbReference>
<evidence type="ECO:0000256" key="2">
    <source>
        <dbReference type="ARBA" id="ARBA00007733"/>
    </source>
</evidence>
<feature type="compositionally biased region" description="Basic residues" evidence="13">
    <location>
        <begin position="329"/>
        <end position="340"/>
    </location>
</feature>
<keyword evidence="5 10" id="KW-0396">Initiation factor</keyword>
<evidence type="ECO:0000256" key="1">
    <source>
        <dbReference type="ARBA" id="ARBA00004496"/>
    </source>
</evidence>
<dbReference type="Pfam" id="PF00009">
    <property type="entry name" value="GTP_EFTU"/>
    <property type="match status" value="1"/>
</dbReference>
<evidence type="ECO:0000256" key="3">
    <source>
        <dbReference type="ARBA" id="ARBA00020675"/>
    </source>
</evidence>
<evidence type="ECO:0000256" key="4">
    <source>
        <dbReference type="ARBA" id="ARBA00022490"/>
    </source>
</evidence>
<dbReference type="EMBL" id="ABCS01000185">
    <property type="protein sequence ID" value="EDM73725.1"/>
    <property type="molecule type" value="Genomic_DNA"/>
</dbReference>
<evidence type="ECO:0000256" key="10">
    <source>
        <dbReference type="HAMAP-Rule" id="MF_00100"/>
    </source>
</evidence>
<dbReference type="Proteomes" id="UP000005801">
    <property type="component" value="Unassembled WGS sequence"/>
</dbReference>
<evidence type="ECO:0000256" key="12">
    <source>
        <dbReference type="SAM" id="Coils"/>
    </source>
</evidence>
<keyword evidence="7 10" id="KW-0648">Protein biosynthesis</keyword>
<dbReference type="PANTHER" id="PTHR43381">
    <property type="entry name" value="TRANSLATION INITIATION FACTOR IF-2-RELATED"/>
    <property type="match status" value="1"/>
</dbReference>
<comment type="caution">
    <text evidence="15">The sequence shown here is derived from an EMBL/GenBank/DDBJ whole genome shotgun (WGS) entry which is preliminary data.</text>
</comment>
<feature type="coiled-coil region" evidence="12">
    <location>
        <begin position="217"/>
        <end position="255"/>
    </location>
</feature>
<feature type="compositionally biased region" description="Low complexity" evidence="13">
    <location>
        <begin position="147"/>
        <end position="172"/>
    </location>
</feature>
<dbReference type="SUPFAM" id="SSF52540">
    <property type="entry name" value="P-loop containing nucleoside triphosphate hydrolases"/>
    <property type="match status" value="1"/>
</dbReference>
<dbReference type="Gene3D" id="1.10.10.2480">
    <property type="match status" value="1"/>
</dbReference>
<dbReference type="GO" id="GO:0003924">
    <property type="term" value="F:GTPase activity"/>
    <property type="evidence" value="ECO:0007669"/>
    <property type="project" value="UniProtKB-UniRule"/>
</dbReference>
<feature type="region of interest" description="Disordered" evidence="13">
    <location>
        <begin position="310"/>
        <end position="353"/>
    </location>
</feature>
<evidence type="ECO:0000256" key="7">
    <source>
        <dbReference type="ARBA" id="ARBA00022917"/>
    </source>
</evidence>
<protein>
    <recommendedName>
        <fullName evidence="3 10">Translation initiation factor IF-2</fullName>
    </recommendedName>
</protein>
<dbReference type="eggNOG" id="COG0532">
    <property type="taxonomic scope" value="Bacteria"/>
</dbReference>
<dbReference type="PROSITE" id="PS51722">
    <property type="entry name" value="G_TR_2"/>
    <property type="match status" value="1"/>
</dbReference>
<dbReference type="CDD" id="cd01887">
    <property type="entry name" value="IF2_eIF5B"/>
    <property type="match status" value="1"/>
</dbReference>
<organism evidence="15 16">
    <name type="scientific">Plesiocystis pacifica SIR-1</name>
    <dbReference type="NCBI Taxonomy" id="391625"/>
    <lineage>
        <taxon>Bacteria</taxon>
        <taxon>Pseudomonadati</taxon>
        <taxon>Myxococcota</taxon>
        <taxon>Polyangia</taxon>
        <taxon>Nannocystales</taxon>
        <taxon>Nannocystaceae</taxon>
        <taxon>Plesiocystis</taxon>
    </lineage>
</organism>
<dbReference type="PANTHER" id="PTHR43381:SF5">
    <property type="entry name" value="TR-TYPE G DOMAIN-CONTAINING PROTEIN"/>
    <property type="match status" value="1"/>
</dbReference>